<keyword evidence="9" id="KW-0472">Membrane</keyword>
<keyword evidence="3" id="KW-0677">Repeat</keyword>
<dbReference type="RefSeq" id="WP_151576111.1">
    <property type="nucleotide sequence ID" value="NZ_WBOT01000013.1"/>
</dbReference>
<dbReference type="GO" id="GO:0016887">
    <property type="term" value="F:ATP hydrolysis activity"/>
    <property type="evidence" value="ECO:0007669"/>
    <property type="project" value="UniProtKB-UniRule"/>
</dbReference>
<dbReference type="InterPro" id="IPR003439">
    <property type="entry name" value="ABC_transporter-like_ATP-bd"/>
</dbReference>
<evidence type="ECO:0000256" key="7">
    <source>
        <dbReference type="ARBA" id="ARBA00052482"/>
    </source>
</evidence>
<dbReference type="FunFam" id="3.40.50.300:FF:000425">
    <property type="entry name" value="Probable ABC transporter, ATP-binding subunit"/>
    <property type="match status" value="1"/>
</dbReference>
<name>A0A7V7UTD7_9BACI</name>
<dbReference type="GO" id="GO:0005524">
    <property type="term" value="F:ATP binding"/>
    <property type="evidence" value="ECO:0007669"/>
    <property type="project" value="UniProtKB-UniRule"/>
</dbReference>
<comment type="subcellular location">
    <subcellularLocation>
        <location evidence="9">Cell inner membrane</location>
        <topology evidence="9">Peripheral membrane protein</topology>
    </subcellularLocation>
</comment>
<keyword evidence="6" id="KW-0129">CBS domain</keyword>
<dbReference type="SMART" id="SM00382">
    <property type="entry name" value="AAA"/>
    <property type="match status" value="1"/>
</dbReference>
<evidence type="ECO:0000256" key="9">
    <source>
        <dbReference type="RuleBase" id="RU369116"/>
    </source>
</evidence>
<dbReference type="PROSITE" id="PS00211">
    <property type="entry name" value="ABC_TRANSPORTER_1"/>
    <property type="match status" value="1"/>
</dbReference>
<dbReference type="OrthoDB" id="9802264at2"/>
<evidence type="ECO:0000256" key="8">
    <source>
        <dbReference type="ARBA" id="ARBA00063934"/>
    </source>
</evidence>
<keyword evidence="2 9" id="KW-0813">Transport</keyword>
<dbReference type="GO" id="GO:0005886">
    <property type="term" value="C:plasma membrane"/>
    <property type="evidence" value="ECO:0007669"/>
    <property type="project" value="UniProtKB-SubCell"/>
</dbReference>
<comment type="similarity">
    <text evidence="1 9">Belongs to the ABC transporter superfamily.</text>
</comment>
<comment type="subunit">
    <text evidence="8">The complex is composed of two ATP-binding proteins (OpuCA), two transmembrane proteins (OpuCB and OpuCD) and a solute-binding protein (OpuCC).</text>
</comment>
<evidence type="ECO:0000256" key="2">
    <source>
        <dbReference type="ARBA" id="ARBA00022448"/>
    </source>
</evidence>
<dbReference type="InterPro" id="IPR017871">
    <property type="entry name" value="ABC_transporter-like_CS"/>
</dbReference>
<evidence type="ECO:0000259" key="10">
    <source>
        <dbReference type="PROSITE" id="PS50893"/>
    </source>
</evidence>
<accession>A0A7V7UTD7</accession>
<keyword evidence="12" id="KW-1185">Reference proteome</keyword>
<evidence type="ECO:0000256" key="4">
    <source>
        <dbReference type="ARBA" id="ARBA00022741"/>
    </source>
</evidence>
<dbReference type="InterPro" id="IPR027417">
    <property type="entry name" value="P-loop_NTPase"/>
</dbReference>
<dbReference type="NCBIfam" id="TIGR01186">
    <property type="entry name" value="proV"/>
    <property type="match status" value="1"/>
</dbReference>
<comment type="subunit">
    <text evidence="9">The complex is probably composed of two ATP-binding proteins, two transmembrane proteins and a solute-binding protein.</text>
</comment>
<evidence type="ECO:0000256" key="5">
    <source>
        <dbReference type="ARBA" id="ARBA00022840"/>
    </source>
</evidence>
<evidence type="ECO:0000256" key="1">
    <source>
        <dbReference type="ARBA" id="ARBA00005417"/>
    </source>
</evidence>
<dbReference type="Pfam" id="PF00005">
    <property type="entry name" value="ABC_tran"/>
    <property type="match status" value="1"/>
</dbReference>
<protein>
    <recommendedName>
        <fullName evidence="9">Quaternary amine transport ATP-binding protein</fullName>
        <ecNumber evidence="9">7.6.2.9</ecNumber>
    </recommendedName>
</protein>
<dbReference type="Gene3D" id="3.40.50.300">
    <property type="entry name" value="P-loop containing nucleotide triphosphate hydrolases"/>
    <property type="match status" value="1"/>
</dbReference>
<keyword evidence="9" id="KW-0997">Cell inner membrane</keyword>
<dbReference type="PANTHER" id="PTHR43117">
    <property type="entry name" value="OSMOPROTECTANT IMPORT ATP-BINDING PROTEIN OSMV"/>
    <property type="match status" value="1"/>
</dbReference>
<dbReference type="SUPFAM" id="SSF52540">
    <property type="entry name" value="P-loop containing nucleoside triphosphate hydrolases"/>
    <property type="match status" value="1"/>
</dbReference>
<feature type="domain" description="ABC transporter" evidence="10">
    <location>
        <begin position="2"/>
        <end position="236"/>
    </location>
</feature>
<dbReference type="EC" id="7.6.2.9" evidence="9"/>
<dbReference type="Proteomes" id="UP000441354">
    <property type="component" value="Unassembled WGS sequence"/>
</dbReference>
<dbReference type="InterPro" id="IPR003593">
    <property type="entry name" value="AAA+_ATPase"/>
</dbReference>
<comment type="catalytic activity">
    <reaction evidence="7">
        <text>a quaternary ammonium(out) + ATP + H2O = a quaternary ammonium(in) + ADP + phosphate + H(+)</text>
        <dbReference type="Rhea" id="RHEA:11036"/>
        <dbReference type="ChEBI" id="CHEBI:15377"/>
        <dbReference type="ChEBI" id="CHEBI:15378"/>
        <dbReference type="ChEBI" id="CHEBI:30616"/>
        <dbReference type="ChEBI" id="CHEBI:35267"/>
        <dbReference type="ChEBI" id="CHEBI:43474"/>
        <dbReference type="ChEBI" id="CHEBI:456216"/>
        <dbReference type="EC" id="7.6.2.9"/>
    </reaction>
</comment>
<evidence type="ECO:0000313" key="12">
    <source>
        <dbReference type="Proteomes" id="UP000441354"/>
    </source>
</evidence>
<dbReference type="GO" id="GO:0006865">
    <property type="term" value="P:amino acid transport"/>
    <property type="evidence" value="ECO:0007669"/>
    <property type="project" value="UniProtKB-UniRule"/>
</dbReference>
<organism evidence="11 12">
    <name type="scientific">Bacillus mesophilum</name>
    <dbReference type="NCBI Taxonomy" id="1071718"/>
    <lineage>
        <taxon>Bacteria</taxon>
        <taxon>Bacillati</taxon>
        <taxon>Bacillota</taxon>
        <taxon>Bacilli</taxon>
        <taxon>Bacillales</taxon>
        <taxon>Bacillaceae</taxon>
        <taxon>Bacillus</taxon>
    </lineage>
</organism>
<reference evidence="11 12" key="1">
    <citation type="journal article" date="2014" name="Arch. Microbiol.">
        <title>Bacillus mesophilum sp. nov., strain IITR-54T, a novel 4-chlorobiphenyl dechlorinating bacterium.</title>
        <authorList>
            <person name="Manickam N."/>
            <person name="Singh N.K."/>
            <person name="Bajaj A."/>
            <person name="Kumar R.M."/>
            <person name="Kaur G."/>
            <person name="Kaur N."/>
            <person name="Bala M."/>
            <person name="Kumar A."/>
            <person name="Mayilraj S."/>
        </authorList>
    </citation>
    <scope>NUCLEOTIDE SEQUENCE [LARGE SCALE GENOMIC DNA]</scope>
    <source>
        <strain evidence="11 12">IITR-54</strain>
    </source>
</reference>
<dbReference type="PANTHER" id="PTHR43117:SF4">
    <property type="entry name" value="OSMOPROTECTANT IMPORT ATP-BINDING PROTEIN OSMV"/>
    <property type="match status" value="1"/>
</dbReference>
<dbReference type="InterPro" id="IPR005892">
    <property type="entry name" value="Gly-betaine_transp_ATP-bd"/>
</dbReference>
<proteinExistence type="inferred from homology"/>
<keyword evidence="4 9" id="KW-0547">Nucleotide-binding</keyword>
<comment type="caution">
    <text evidence="11">The sequence shown here is derived from an EMBL/GenBank/DDBJ whole genome shotgun (WGS) entry which is preliminary data.</text>
</comment>
<dbReference type="AlphaFoldDB" id="A0A7V7UTD7"/>
<dbReference type="GO" id="GO:0015418">
    <property type="term" value="F:ABC-type quaternary ammonium compound transporting activity"/>
    <property type="evidence" value="ECO:0007669"/>
    <property type="project" value="UniProtKB-EC"/>
</dbReference>
<dbReference type="PROSITE" id="PS50893">
    <property type="entry name" value="ABC_TRANSPORTER_2"/>
    <property type="match status" value="1"/>
</dbReference>
<dbReference type="GO" id="GO:0031460">
    <property type="term" value="P:glycine betaine transport"/>
    <property type="evidence" value="ECO:0007669"/>
    <property type="project" value="InterPro"/>
</dbReference>
<evidence type="ECO:0000313" key="11">
    <source>
        <dbReference type="EMBL" id="KAB2329324.1"/>
    </source>
</evidence>
<gene>
    <name evidence="11" type="ORF">F7732_21700</name>
</gene>
<keyword evidence="5 9" id="KW-0067">ATP-binding</keyword>
<evidence type="ECO:0000256" key="3">
    <source>
        <dbReference type="ARBA" id="ARBA00022737"/>
    </source>
</evidence>
<dbReference type="EMBL" id="WBOT01000013">
    <property type="protein sequence ID" value="KAB2329324.1"/>
    <property type="molecule type" value="Genomic_DNA"/>
</dbReference>
<sequence length="318" mass="35638">MIRFEDVKKQYDGSVAVNDLNFAIEEGEFFVLIGPSGCGKTTTLKMMNRLIDPSDGTILIDNKRITDYDIHKLRYNIGYVLQQIALFPHMTIEENIAIVPQLKKWNEQDIQARVSELLSMVGLNPEEFKDRKPNELSGGQQQRIGVARALAADPKLILMDEPFSALDPISREKLQDDLLELKKTIKKTIVFVTHDISEALKLGDRIGIMNEGKMVQIGTPEELLNAPQNEFVKSFIGRSNDETPINLEELLSPISPEIELSTVRKIHTGFTIQELLHTLKVDEQVVIIEDDQALGYIDRQAVIAYLANGAVKGGALSE</sequence>
<keyword evidence="9" id="KW-1003">Cell membrane</keyword>
<evidence type="ECO:0000256" key="6">
    <source>
        <dbReference type="ARBA" id="ARBA00023122"/>
    </source>
</evidence>